<protein>
    <submittedName>
        <fullName evidence="3">Aromatic amino acid DMT transporter YddG</fullName>
    </submittedName>
</protein>
<name>A0A6C0YQP7_9GAMM</name>
<gene>
    <name evidence="3" type="primary">yddG</name>
    <name evidence="3" type="ORF">FSC09_12585</name>
    <name evidence="4" type="ORF">G0027_05705</name>
</gene>
<organism evidence="3 5">
    <name type="scientific">Acinetobacter indicus</name>
    <dbReference type="NCBI Taxonomy" id="756892"/>
    <lineage>
        <taxon>Bacteria</taxon>
        <taxon>Pseudomonadati</taxon>
        <taxon>Pseudomonadota</taxon>
        <taxon>Gammaproteobacteria</taxon>
        <taxon>Moraxellales</taxon>
        <taxon>Moraxellaceae</taxon>
        <taxon>Acinetobacter</taxon>
    </lineage>
</organism>
<dbReference type="Pfam" id="PF00892">
    <property type="entry name" value="EamA"/>
    <property type="match status" value="1"/>
</dbReference>
<feature type="transmembrane region" description="Helical" evidence="1">
    <location>
        <begin position="183"/>
        <end position="202"/>
    </location>
</feature>
<dbReference type="Proteomes" id="UP000593812">
    <property type="component" value="Chromosome"/>
</dbReference>
<dbReference type="EMBL" id="CP044455">
    <property type="protein sequence ID" value="QIC71178.1"/>
    <property type="molecule type" value="Genomic_DNA"/>
</dbReference>
<evidence type="ECO:0000313" key="5">
    <source>
        <dbReference type="Proteomes" id="UP000503440"/>
    </source>
</evidence>
<evidence type="ECO:0000313" key="3">
    <source>
        <dbReference type="EMBL" id="QIC71178.1"/>
    </source>
</evidence>
<feature type="transmembrane region" description="Helical" evidence="1">
    <location>
        <begin position="93"/>
        <end position="113"/>
    </location>
</feature>
<dbReference type="AlphaFoldDB" id="A0A6C0YQP7"/>
<feature type="transmembrane region" description="Helical" evidence="1">
    <location>
        <begin position="214"/>
        <end position="231"/>
    </location>
</feature>
<proteinExistence type="predicted"/>
<feature type="transmembrane region" description="Helical" evidence="1">
    <location>
        <begin position="120"/>
        <end position="138"/>
    </location>
</feature>
<feature type="domain" description="EamA" evidence="2">
    <location>
        <begin position="159"/>
        <end position="286"/>
    </location>
</feature>
<dbReference type="EMBL" id="CP048654">
    <property type="protein sequence ID" value="QOW42386.1"/>
    <property type="molecule type" value="Genomic_DNA"/>
</dbReference>
<dbReference type="NCBIfam" id="NF008676">
    <property type="entry name" value="PRK11689.1"/>
    <property type="match status" value="1"/>
</dbReference>
<feature type="transmembrane region" description="Helical" evidence="1">
    <location>
        <begin position="271"/>
        <end position="288"/>
    </location>
</feature>
<evidence type="ECO:0000313" key="6">
    <source>
        <dbReference type="Proteomes" id="UP000593812"/>
    </source>
</evidence>
<keyword evidence="1" id="KW-0812">Transmembrane</keyword>
<evidence type="ECO:0000313" key="4">
    <source>
        <dbReference type="EMBL" id="QOW42386.1"/>
    </source>
</evidence>
<dbReference type="Proteomes" id="UP000503440">
    <property type="component" value="Chromosome"/>
</dbReference>
<dbReference type="GO" id="GO:0016020">
    <property type="term" value="C:membrane"/>
    <property type="evidence" value="ECO:0007669"/>
    <property type="project" value="InterPro"/>
</dbReference>
<accession>A0A6C0YQP7</accession>
<feature type="transmembrane region" description="Helical" evidence="1">
    <location>
        <begin position="158"/>
        <end position="176"/>
    </location>
</feature>
<feature type="transmembrane region" description="Helical" evidence="1">
    <location>
        <begin position="34"/>
        <end position="53"/>
    </location>
</feature>
<dbReference type="SUPFAM" id="SSF103481">
    <property type="entry name" value="Multidrug resistance efflux transporter EmrE"/>
    <property type="match status" value="1"/>
</dbReference>
<evidence type="ECO:0000256" key="1">
    <source>
        <dbReference type="SAM" id="Phobius"/>
    </source>
</evidence>
<keyword evidence="1" id="KW-1133">Transmembrane helix</keyword>
<sequence>MLSQSQRFTALGLSSLLIWASLVGVVKLISEQLSPVLALALIYSVSALVILLHQGWPKLSQMPKIYLWGSGALFVSYEILFLLSIALSTQREQVLMIAMINYLWPPLSIVLAILAKQLRYHWAVIPGFLLAVLGLMLVVNPEIWNLAQLWSVLTENPLAYSLAFLAALLWPCYGVLTRAYAQGSNAVSLFFVVTAALLWALHVGLDEPWQWPSLSLWGWIVLAGALIGMAYHNWNQSIQFGRIQLLILATYFIPVLSSLISMWLLQLQPGWVFWLGCSLVSLGALICWKSTSEISA</sequence>
<feature type="transmembrane region" description="Helical" evidence="1">
    <location>
        <begin position="243"/>
        <end position="265"/>
    </location>
</feature>
<evidence type="ECO:0000259" key="2">
    <source>
        <dbReference type="Pfam" id="PF00892"/>
    </source>
</evidence>
<reference evidence="4 6" key="2">
    <citation type="submission" date="2020-02" db="EMBL/GenBank/DDBJ databases">
        <title>Tigecycline-resistant Acinetobacter species from pigs and migratory birds.</title>
        <authorList>
            <person name="Chen C."/>
            <person name="Sun J."/>
            <person name="Liao X.-P."/>
            <person name="Liu Y.-H."/>
        </authorList>
    </citation>
    <scope>NUCLEOTIDE SEQUENCE [LARGE SCALE GENOMIC DNA]</scope>
    <source>
        <strain evidence="4 6">C15_T</strain>
    </source>
</reference>
<feature type="transmembrane region" description="Helical" evidence="1">
    <location>
        <begin position="65"/>
        <end position="87"/>
    </location>
</feature>
<dbReference type="RefSeq" id="WP_163146149.1">
    <property type="nucleotide sequence ID" value="NZ_CP044445.1"/>
</dbReference>
<dbReference type="InterPro" id="IPR037185">
    <property type="entry name" value="EmrE-like"/>
</dbReference>
<dbReference type="InterPro" id="IPR000620">
    <property type="entry name" value="EamA_dom"/>
</dbReference>
<reference evidence="3 5" key="1">
    <citation type="submission" date="2019-09" db="EMBL/GenBank/DDBJ databases">
        <title>Non-baumannii Acinetobacter spp. carrying blaNDM-1 isolated in China.</title>
        <authorList>
            <person name="Cui C."/>
            <person name="Chen C."/>
            <person name="Sun J."/>
            <person name="Liu Y."/>
        </authorList>
    </citation>
    <scope>NUCLEOTIDE SEQUENCE [LARGE SCALE GENOMIC DNA]</scope>
    <source>
        <strain evidence="3 5">B18</strain>
    </source>
</reference>
<keyword evidence="1" id="KW-0472">Membrane</keyword>